<keyword evidence="2" id="KW-0812">Transmembrane</keyword>
<organism evidence="3 4">
    <name type="scientific">Candidatus Liberibacter ctenarytainae</name>
    <dbReference type="NCBI Taxonomy" id="2020335"/>
    <lineage>
        <taxon>Bacteria</taxon>
        <taxon>Pseudomonadati</taxon>
        <taxon>Pseudomonadota</taxon>
        <taxon>Alphaproteobacteria</taxon>
        <taxon>Hyphomicrobiales</taxon>
        <taxon>Rhizobiaceae</taxon>
        <taxon>Liberibacter</taxon>
    </lineage>
</organism>
<evidence type="ECO:0008006" key="5">
    <source>
        <dbReference type="Google" id="ProtNLM"/>
    </source>
</evidence>
<evidence type="ECO:0000313" key="3">
    <source>
        <dbReference type="EMBL" id="MBL0848787.1"/>
    </source>
</evidence>
<proteinExistence type="predicted"/>
<feature type="region of interest" description="Disordered" evidence="1">
    <location>
        <begin position="14"/>
        <end position="39"/>
    </location>
</feature>
<dbReference type="EMBL" id="SEOL01000002">
    <property type="protein sequence ID" value="MBL0848787.1"/>
    <property type="molecule type" value="Genomic_DNA"/>
</dbReference>
<evidence type="ECO:0000256" key="2">
    <source>
        <dbReference type="SAM" id="Phobius"/>
    </source>
</evidence>
<keyword evidence="2" id="KW-0472">Membrane</keyword>
<feature type="region of interest" description="Disordered" evidence="1">
    <location>
        <begin position="593"/>
        <end position="619"/>
    </location>
</feature>
<evidence type="ECO:0000313" key="4">
    <source>
        <dbReference type="Proteomes" id="UP000736856"/>
    </source>
</evidence>
<feature type="compositionally biased region" description="Basic and acidic residues" evidence="1">
    <location>
        <begin position="607"/>
        <end position="619"/>
    </location>
</feature>
<name>A0A937DLT9_9HYPH</name>
<keyword evidence="2" id="KW-1133">Transmembrane helix</keyword>
<accession>A0A937DLT9</accession>
<protein>
    <recommendedName>
        <fullName evidence="5">Peptidoglycan binding protein</fullName>
    </recommendedName>
</protein>
<sequence length="776" mass="88204">MIICANIIKKVKQDTMSGLQKHKPHSNDDAVSTNSKAENTSNVADIKRIISWIEQINEQDPLQSLSSEQKKKIQFLLTSLEGLSNNTPHVNNFRINLSPHKMKDRIDDKKSYDLKEMIFALNKKLSHPSIQGKIPHGINILPQKNLKKEINSVPKRDALYPKNNSPCSDVEKHDDLHIFNHDMAILAKSISELCRIMSISGIQGSRASLEKILSKMDTLAKECSLHKIENGWLDTKQCFKELNVTNLLEKITSLSGQIDMIKSNFDKKSKNASESDLDKKIFSILNNTNNLLSIIKPMDTRISQKQISTIDETLSNIKESIKNNGRSIEEGNTNLFQRIEEKIDITTEQIHNIHDDVIHQKRTTDQSLKSLELLDKRLKTLENFAPLTKIQENFSTLSQKFSDFLQISDNKVLSGKLDSISQSLGESQQFNFQQSFQKLEDHLKSIILQVEKAQYAPKESTLLKNIEIQISHIKDLVINNIPSNQASQKVGNNTVKLEDYIVDTAQKTAQLMRNSPDERQELEKVLKNSMLEYFEERQQIHAQQTIKNFTTIYEMLVNISKKLEKSTSNNCTKSSLHSEDSCFENIPRKPSLHIETLSDTTQVTESPHIDKKKQEEGKYPLKNQHSIFDLNNSMPAESHQPDGSSPERDESENNVQRAMKEDMPHNIQQILDRVSSIQDGVWEDYNTIPAYISAARRAASASTEGSGLLAQQSEKTQKKQWPFIKKFSIKSWFTSIMLAAILITSTFLISPSYGIKKLLPGMNNLPLSLPIGEIHN</sequence>
<dbReference type="Proteomes" id="UP000736856">
    <property type="component" value="Unassembled WGS sequence"/>
</dbReference>
<feature type="compositionally biased region" description="Polar residues" evidence="1">
    <location>
        <begin position="29"/>
        <end position="39"/>
    </location>
</feature>
<feature type="region of interest" description="Disordered" evidence="1">
    <location>
        <begin position="631"/>
        <end position="655"/>
    </location>
</feature>
<reference evidence="3" key="1">
    <citation type="submission" date="2019-02" db="EMBL/GenBank/DDBJ databases">
        <title>A novel Candidatus Liberibacter species associated with the New Zealand native fuchsia psyllid, Ctenarytaina fuchsiae.</title>
        <authorList>
            <person name="Thompson S.M."/>
            <person name="Jorgensen N."/>
            <person name="David C."/>
            <person name="Bulman S.R."/>
            <person name="Smith G.R."/>
        </authorList>
    </citation>
    <scope>NUCLEOTIDE SEQUENCE</scope>
    <source>
        <strain evidence="3">Oxford</strain>
    </source>
</reference>
<comment type="caution">
    <text evidence="3">The sequence shown here is derived from an EMBL/GenBank/DDBJ whole genome shotgun (WGS) entry which is preliminary data.</text>
</comment>
<dbReference type="AlphaFoldDB" id="A0A937DLT9"/>
<evidence type="ECO:0000256" key="1">
    <source>
        <dbReference type="SAM" id="MobiDB-lite"/>
    </source>
</evidence>
<feature type="transmembrane region" description="Helical" evidence="2">
    <location>
        <begin position="732"/>
        <end position="755"/>
    </location>
</feature>
<gene>
    <name evidence="3" type="ORF">EU981_01600</name>
</gene>